<evidence type="ECO:0000313" key="3">
    <source>
        <dbReference type="Proteomes" id="UP000230683"/>
    </source>
</evidence>
<evidence type="ECO:0000313" key="2">
    <source>
        <dbReference type="EMBL" id="PJA40670.1"/>
    </source>
</evidence>
<feature type="transmembrane region" description="Helical" evidence="1">
    <location>
        <begin position="12"/>
        <end position="32"/>
    </location>
</feature>
<keyword evidence="1" id="KW-0472">Membrane</keyword>
<evidence type="ECO:0000256" key="1">
    <source>
        <dbReference type="SAM" id="Phobius"/>
    </source>
</evidence>
<dbReference type="EMBL" id="PFWY01000081">
    <property type="protein sequence ID" value="PJA40670.1"/>
    <property type="molecule type" value="Genomic_DNA"/>
</dbReference>
<protein>
    <recommendedName>
        <fullName evidence="4">MFS transporter</fullName>
    </recommendedName>
</protein>
<sequence>MRKSLEKNIRLFYIVRATYIPFFWIPVIYIYLTSIKGLYVATTMFLLGLQEFALIFLEIPTGVSPHRNPEG</sequence>
<reference evidence="3" key="1">
    <citation type="submission" date="2017-09" db="EMBL/GenBank/DDBJ databases">
        <title>Depth-based differentiation of microbial function through sediment-hosted aquifers and enrichment of novel symbionts in the deep terrestrial subsurface.</title>
        <authorList>
            <person name="Probst A.J."/>
            <person name="Ladd B."/>
            <person name="Jarett J.K."/>
            <person name="Geller-Mcgrath D.E."/>
            <person name="Sieber C.M.K."/>
            <person name="Emerson J.B."/>
            <person name="Anantharaman K."/>
            <person name="Thomas B.C."/>
            <person name="Malmstrom R."/>
            <person name="Stieglmeier M."/>
            <person name="Klingl A."/>
            <person name="Woyke T."/>
            <person name="Ryan C.M."/>
            <person name="Banfield J.F."/>
        </authorList>
    </citation>
    <scope>NUCLEOTIDE SEQUENCE [LARGE SCALE GENOMIC DNA]</scope>
</reference>
<proteinExistence type="predicted"/>
<gene>
    <name evidence="2" type="ORF">CO178_01740</name>
</gene>
<dbReference type="Proteomes" id="UP000230683">
    <property type="component" value="Unassembled WGS sequence"/>
</dbReference>
<comment type="caution">
    <text evidence="2">The sequence shown here is derived from an EMBL/GenBank/DDBJ whole genome shotgun (WGS) entry which is preliminary data.</text>
</comment>
<name>A0A2M7X3F0_UNCKA</name>
<keyword evidence="1" id="KW-1133">Transmembrane helix</keyword>
<keyword evidence="1" id="KW-0812">Transmembrane</keyword>
<accession>A0A2M7X3F0</accession>
<evidence type="ECO:0008006" key="4">
    <source>
        <dbReference type="Google" id="ProtNLM"/>
    </source>
</evidence>
<organism evidence="2 3">
    <name type="scientific">candidate division WWE3 bacterium CG_4_9_14_3_um_filter_34_6</name>
    <dbReference type="NCBI Taxonomy" id="1975079"/>
    <lineage>
        <taxon>Bacteria</taxon>
        <taxon>Katanobacteria</taxon>
    </lineage>
</organism>
<dbReference type="AlphaFoldDB" id="A0A2M7X3F0"/>